<dbReference type="Pfam" id="PF07728">
    <property type="entry name" value="AAA_5"/>
    <property type="match status" value="1"/>
</dbReference>
<protein>
    <submittedName>
        <fullName evidence="3">MoxR-like ATPase</fullName>
    </submittedName>
</protein>
<evidence type="ECO:0000256" key="1">
    <source>
        <dbReference type="SAM" id="MobiDB-lite"/>
    </source>
</evidence>
<dbReference type="CDD" id="cd00009">
    <property type="entry name" value="AAA"/>
    <property type="match status" value="1"/>
</dbReference>
<dbReference type="InterPro" id="IPR003593">
    <property type="entry name" value="AAA+_ATPase"/>
</dbReference>
<evidence type="ECO:0000313" key="3">
    <source>
        <dbReference type="EMBL" id="CDH43826.1"/>
    </source>
</evidence>
<feature type="region of interest" description="Disordered" evidence="1">
    <location>
        <begin position="312"/>
        <end position="357"/>
    </location>
</feature>
<dbReference type="SMART" id="SM00382">
    <property type="entry name" value="AAA"/>
    <property type="match status" value="1"/>
</dbReference>
<accession>A0A7U7J1Q0</accession>
<proteinExistence type="predicted"/>
<dbReference type="GO" id="GO:0005524">
    <property type="term" value="F:ATP binding"/>
    <property type="evidence" value="ECO:0007669"/>
    <property type="project" value="InterPro"/>
</dbReference>
<dbReference type="PANTHER" id="PTHR42759">
    <property type="entry name" value="MOXR FAMILY PROTEIN"/>
    <property type="match status" value="1"/>
</dbReference>
<sequence length="357" mass="40170">MFASIEQTIAQLRDQQYLCDRKLATVAFLALQMRKPILIEGPAGVGKTELAKVVAKALGRSLIRLQCYGGLDEAHALYEWEYGKQLLYTQILRDKISRLFEGVSDLHQAVEQLHLHEDVFFSEHFIIHRPILQAISSPDPVVLLIDELDRAEEQFEAFLLEVLSDFQVTVPELGTVKATTIPYVIITSNNTRDLSDALKRRCLHLFIGYPDEQRELEIVRMKVPALQETLAAQVVAVIRRLRSLDLRKAPSISETLDWAQALVLLNADTLTPALLEETLHLLIKYERDTQQVNDQLPWISEALQVPGPEATAAPAAIPLRPPLRPAESRSSPLEQRRPELAAGYFTSYPGRTDGRTG</sequence>
<dbReference type="SUPFAM" id="SSF52540">
    <property type="entry name" value="P-loop containing nucleoside triphosphate hydrolases"/>
    <property type="match status" value="1"/>
</dbReference>
<gene>
    <name evidence="3" type="ORF">BN874_1350024</name>
</gene>
<dbReference type="GO" id="GO:0016887">
    <property type="term" value="F:ATP hydrolysis activity"/>
    <property type="evidence" value="ECO:0007669"/>
    <property type="project" value="InterPro"/>
</dbReference>
<name>A0A7U7J1Q0_9GAMM</name>
<evidence type="ECO:0000259" key="2">
    <source>
        <dbReference type="SMART" id="SM00382"/>
    </source>
</evidence>
<dbReference type="PANTHER" id="PTHR42759:SF1">
    <property type="entry name" value="MAGNESIUM-CHELATASE SUBUNIT CHLD"/>
    <property type="match status" value="1"/>
</dbReference>
<organism evidence="3 4">
    <name type="scientific">Candidatus Contendobacter odensis Run_B_J11</name>
    <dbReference type="NCBI Taxonomy" id="1400861"/>
    <lineage>
        <taxon>Bacteria</taxon>
        <taxon>Pseudomonadati</taxon>
        <taxon>Pseudomonadota</taxon>
        <taxon>Gammaproteobacteria</taxon>
        <taxon>Candidatus Competibacteraceae</taxon>
        <taxon>Candidatus Contendibacter</taxon>
    </lineage>
</organism>
<keyword evidence="4" id="KW-1185">Reference proteome</keyword>
<feature type="domain" description="AAA+ ATPase" evidence="2">
    <location>
        <begin position="33"/>
        <end position="211"/>
    </location>
</feature>
<evidence type="ECO:0000313" key="4">
    <source>
        <dbReference type="Proteomes" id="UP000019184"/>
    </source>
</evidence>
<reference evidence="3 4" key="1">
    <citation type="journal article" date="2014" name="ISME J.">
        <title>Candidatus Competibacter-lineage genomes retrieved from metagenomes reveal functional metabolic diversity.</title>
        <authorList>
            <person name="McIlroy S.J."/>
            <person name="Albertsen M."/>
            <person name="Andresen E.K."/>
            <person name="Saunders A.M."/>
            <person name="Kristiansen R."/>
            <person name="Stokholm-Bjerregaard M."/>
            <person name="Nielsen K.L."/>
            <person name="Nielsen P.H."/>
        </authorList>
    </citation>
    <scope>NUCLEOTIDE SEQUENCE [LARGE SCALE GENOMIC DNA]</scope>
    <source>
        <strain evidence="3 4">Run_B_J11</strain>
    </source>
</reference>
<dbReference type="EMBL" id="CBTK010000041">
    <property type="protein sequence ID" value="CDH43826.1"/>
    <property type="molecule type" value="Genomic_DNA"/>
</dbReference>
<dbReference type="OrthoDB" id="9783370at2"/>
<dbReference type="RefSeq" id="WP_081756114.1">
    <property type="nucleotide sequence ID" value="NZ_CBTK010000041.1"/>
</dbReference>
<dbReference type="InterPro" id="IPR050764">
    <property type="entry name" value="CbbQ/NirQ/NorQ/GpvN"/>
</dbReference>
<dbReference type="Gene3D" id="3.40.50.300">
    <property type="entry name" value="P-loop containing nucleotide triphosphate hydrolases"/>
    <property type="match status" value="1"/>
</dbReference>
<dbReference type="AlphaFoldDB" id="A0A7U7J1Q0"/>
<dbReference type="InterPro" id="IPR011704">
    <property type="entry name" value="ATPase_dyneun-rel_AAA"/>
</dbReference>
<comment type="caution">
    <text evidence="3">The sequence shown here is derived from an EMBL/GenBank/DDBJ whole genome shotgun (WGS) entry which is preliminary data.</text>
</comment>
<dbReference type="InterPro" id="IPR027417">
    <property type="entry name" value="P-loop_NTPase"/>
</dbReference>
<dbReference type="Proteomes" id="UP000019184">
    <property type="component" value="Unassembled WGS sequence"/>
</dbReference>